<proteinExistence type="predicted"/>
<name>A0ABV7UC89_9HYPH</name>
<evidence type="ECO:0000256" key="1">
    <source>
        <dbReference type="SAM" id="Phobius"/>
    </source>
</evidence>
<organism evidence="2 3">
    <name type="scientific">Camelimonas fluminis</name>
    <dbReference type="NCBI Taxonomy" id="1576911"/>
    <lineage>
        <taxon>Bacteria</taxon>
        <taxon>Pseudomonadati</taxon>
        <taxon>Pseudomonadota</taxon>
        <taxon>Alphaproteobacteria</taxon>
        <taxon>Hyphomicrobiales</taxon>
        <taxon>Chelatococcaceae</taxon>
        <taxon>Camelimonas</taxon>
    </lineage>
</organism>
<feature type="transmembrane region" description="Helical" evidence="1">
    <location>
        <begin position="6"/>
        <end position="26"/>
    </location>
</feature>
<dbReference type="RefSeq" id="WP_191317628.1">
    <property type="nucleotide sequence ID" value="NZ_BNCG01000001.1"/>
</dbReference>
<comment type="caution">
    <text evidence="2">The sequence shown here is derived from an EMBL/GenBank/DDBJ whole genome shotgun (WGS) entry which is preliminary data.</text>
</comment>
<dbReference type="Proteomes" id="UP001595704">
    <property type="component" value="Unassembled WGS sequence"/>
</dbReference>
<evidence type="ECO:0000313" key="3">
    <source>
        <dbReference type="Proteomes" id="UP001595704"/>
    </source>
</evidence>
<reference evidence="3" key="1">
    <citation type="journal article" date="2019" name="Int. J. Syst. Evol. Microbiol.">
        <title>The Global Catalogue of Microorganisms (GCM) 10K type strain sequencing project: providing services to taxonomists for standard genome sequencing and annotation.</title>
        <authorList>
            <consortium name="The Broad Institute Genomics Platform"/>
            <consortium name="The Broad Institute Genome Sequencing Center for Infectious Disease"/>
            <person name="Wu L."/>
            <person name="Ma J."/>
        </authorList>
    </citation>
    <scope>NUCLEOTIDE SEQUENCE [LARGE SCALE GENOMIC DNA]</scope>
    <source>
        <strain evidence="3">KCTC 42282</strain>
    </source>
</reference>
<protein>
    <submittedName>
        <fullName evidence="2">Uncharacterized protein</fullName>
    </submittedName>
</protein>
<sequence length="74" mass="7667">MSATVLGSLIVVAASTGVIALLIFLLPVPRVARTGMCALAVMCGLVWGVDQVRMASVADPSQLAMMRLAPDARL</sequence>
<keyword evidence="3" id="KW-1185">Reference proteome</keyword>
<keyword evidence="1" id="KW-0812">Transmembrane</keyword>
<keyword evidence="1" id="KW-1133">Transmembrane helix</keyword>
<dbReference type="EMBL" id="JBHRYC010000023">
    <property type="protein sequence ID" value="MFC3636270.1"/>
    <property type="molecule type" value="Genomic_DNA"/>
</dbReference>
<accession>A0ABV7UC89</accession>
<keyword evidence="1" id="KW-0472">Membrane</keyword>
<gene>
    <name evidence="2" type="ORF">ACFONL_02565</name>
</gene>
<evidence type="ECO:0000313" key="2">
    <source>
        <dbReference type="EMBL" id="MFC3636270.1"/>
    </source>
</evidence>